<keyword evidence="2" id="KW-1185">Reference proteome</keyword>
<comment type="caution">
    <text evidence="1">The sequence shown here is derived from an EMBL/GenBank/DDBJ whole genome shotgun (WGS) entry which is preliminary data.</text>
</comment>
<organism evidence="1 2">
    <name type="scientific">Spiromyces aspiralis</name>
    <dbReference type="NCBI Taxonomy" id="68401"/>
    <lineage>
        <taxon>Eukaryota</taxon>
        <taxon>Fungi</taxon>
        <taxon>Fungi incertae sedis</taxon>
        <taxon>Zoopagomycota</taxon>
        <taxon>Kickxellomycotina</taxon>
        <taxon>Kickxellomycetes</taxon>
        <taxon>Kickxellales</taxon>
        <taxon>Kickxellaceae</taxon>
        <taxon>Spiromyces</taxon>
    </lineage>
</organism>
<proteinExistence type="predicted"/>
<name>A0ACC1HMF2_9FUNG</name>
<evidence type="ECO:0000313" key="1">
    <source>
        <dbReference type="EMBL" id="KAJ1675499.1"/>
    </source>
</evidence>
<protein>
    <submittedName>
        <fullName evidence="1">Uncharacterized protein</fullName>
    </submittedName>
</protein>
<sequence>MGDITRAKVVGQPYDPASPLEGLAASDQMYQGKSVTHPAERQQLLAQGTSYIDESTCEDVPETPTSLRESIEDATPRDATEVAANGPALSLFVFYIVSVAAISGLLFGYDTGVIAGALVVIKDEWGLNSLQQEFVVGATTLGAIGGGLSCGVLADYLGRKLLTTISAVIFIAGALLMTFAPGYAVLVGGRVVVGVGVGIASMTVPMYISEVSPRDYRGRLVTVNVLTITGGQLIAYLVAWGLTDTHNGWRWMFAISAFPVALQLCCMPWFPESPRHLIKKGQIDRARRVLNRIYANFPNSPDLVEAEINDVWTRIAEEGSVSYRDLLQPGILRAVIVACILQASQQLTGFNTVMYYSSTILKMAGFSSNKSANQFSIAIAATNMLMTIVAISVVDRLGRRRLLLTSLAGMCLGLVLIGIAFIFIVGFVKITSNDCTTYPKCGACILDDKCGWSASAGHCVVNDRSLFEDVVSQCNNRTSSEEAGTWVALVSLIFYVAIYGLGLGNIPWLVQSEIFSHGVRSKAASFATATNWSSNFLISMIFLTLTQHITASATFWLFAVICVISFMLVFLMLYETKGRSLEEVRELFKSNIPPYRLNTAKQLAQCAGDSRAEEEEEE</sequence>
<dbReference type="Proteomes" id="UP001145114">
    <property type="component" value="Unassembled WGS sequence"/>
</dbReference>
<gene>
    <name evidence="1" type="ORF">EV182_001150</name>
</gene>
<accession>A0ACC1HMF2</accession>
<reference evidence="1" key="1">
    <citation type="submission" date="2022-06" db="EMBL/GenBank/DDBJ databases">
        <title>Phylogenomic reconstructions and comparative analyses of Kickxellomycotina fungi.</title>
        <authorList>
            <person name="Reynolds N.K."/>
            <person name="Stajich J.E."/>
            <person name="Barry K."/>
            <person name="Grigoriev I.V."/>
            <person name="Crous P."/>
            <person name="Smith M.E."/>
        </authorList>
    </citation>
    <scope>NUCLEOTIDE SEQUENCE</scope>
    <source>
        <strain evidence="1">RSA 2271</strain>
    </source>
</reference>
<evidence type="ECO:0000313" key="2">
    <source>
        <dbReference type="Proteomes" id="UP001145114"/>
    </source>
</evidence>
<dbReference type="EMBL" id="JAMZIH010005279">
    <property type="protein sequence ID" value="KAJ1675499.1"/>
    <property type="molecule type" value="Genomic_DNA"/>
</dbReference>